<dbReference type="GO" id="GO:0006152">
    <property type="term" value="P:purine nucleoside catabolic process"/>
    <property type="evidence" value="ECO:0007669"/>
    <property type="project" value="TreeGrafter"/>
</dbReference>
<keyword evidence="6" id="KW-1185">Reference proteome</keyword>
<evidence type="ECO:0000313" key="6">
    <source>
        <dbReference type="Proteomes" id="UP001209540"/>
    </source>
</evidence>
<feature type="domain" description="Inosine/uridine-preferring nucleoside hydrolase" evidence="4">
    <location>
        <begin position="72"/>
        <end position="428"/>
    </location>
</feature>
<comment type="caution">
    <text evidence="5">The sequence shown here is derived from an EMBL/GenBank/DDBJ whole genome shotgun (WGS) entry which is preliminary data.</text>
</comment>
<name>A0AAD5PKQ8_9FUNG</name>
<dbReference type="SUPFAM" id="SSF53590">
    <property type="entry name" value="Nucleoside hydrolase"/>
    <property type="match status" value="1"/>
</dbReference>
<evidence type="ECO:0000256" key="1">
    <source>
        <dbReference type="ARBA" id="ARBA00009176"/>
    </source>
</evidence>
<dbReference type="InterPro" id="IPR023186">
    <property type="entry name" value="IUNH"/>
</dbReference>
<dbReference type="Gene3D" id="3.90.245.10">
    <property type="entry name" value="Ribonucleoside hydrolase-like"/>
    <property type="match status" value="1"/>
</dbReference>
<comment type="similarity">
    <text evidence="1">Belongs to the IUNH family.</text>
</comment>
<accession>A0AAD5PKQ8</accession>
<keyword evidence="2 5" id="KW-0378">Hydrolase</keyword>
<evidence type="ECO:0000313" key="5">
    <source>
        <dbReference type="EMBL" id="KAI9278443.1"/>
    </source>
</evidence>
<organism evidence="5 6">
    <name type="scientific">Phascolomyces articulosus</name>
    <dbReference type="NCBI Taxonomy" id="60185"/>
    <lineage>
        <taxon>Eukaryota</taxon>
        <taxon>Fungi</taxon>
        <taxon>Fungi incertae sedis</taxon>
        <taxon>Mucoromycota</taxon>
        <taxon>Mucoromycotina</taxon>
        <taxon>Mucoromycetes</taxon>
        <taxon>Mucorales</taxon>
        <taxon>Lichtheimiaceae</taxon>
        <taxon>Phascolomyces</taxon>
    </lineage>
</organism>
<reference evidence="5" key="2">
    <citation type="submission" date="2023-02" db="EMBL/GenBank/DDBJ databases">
        <authorList>
            <consortium name="DOE Joint Genome Institute"/>
            <person name="Mondo S.J."/>
            <person name="Chang Y."/>
            <person name="Wang Y."/>
            <person name="Ahrendt S."/>
            <person name="Andreopoulos W."/>
            <person name="Barry K."/>
            <person name="Beard J."/>
            <person name="Benny G.L."/>
            <person name="Blankenship S."/>
            <person name="Bonito G."/>
            <person name="Cuomo C."/>
            <person name="Desiro A."/>
            <person name="Gervers K.A."/>
            <person name="Hundley H."/>
            <person name="Kuo A."/>
            <person name="LaButti K."/>
            <person name="Lang B.F."/>
            <person name="Lipzen A."/>
            <person name="O'Donnell K."/>
            <person name="Pangilinan J."/>
            <person name="Reynolds N."/>
            <person name="Sandor L."/>
            <person name="Smith M.W."/>
            <person name="Tsang A."/>
            <person name="Grigoriev I.V."/>
            <person name="Stajich J.E."/>
            <person name="Spatafora J.W."/>
        </authorList>
    </citation>
    <scope>NUCLEOTIDE SEQUENCE</scope>
    <source>
        <strain evidence="5">RSA 2281</strain>
    </source>
</reference>
<evidence type="ECO:0000256" key="2">
    <source>
        <dbReference type="ARBA" id="ARBA00022801"/>
    </source>
</evidence>
<proteinExistence type="inferred from homology"/>
<protein>
    <submittedName>
        <fullName evidence="5">Inosine/uridine-preferring nucleoside hydrolase domain-containing protein</fullName>
    </submittedName>
</protein>
<dbReference type="PANTHER" id="PTHR12304">
    <property type="entry name" value="INOSINE-URIDINE PREFERRING NUCLEOSIDE HYDROLASE"/>
    <property type="match status" value="1"/>
</dbReference>
<evidence type="ECO:0000259" key="4">
    <source>
        <dbReference type="Pfam" id="PF01156"/>
    </source>
</evidence>
<reference evidence="5" key="1">
    <citation type="journal article" date="2022" name="IScience">
        <title>Evolution of zygomycete secretomes and the origins of terrestrial fungal ecologies.</title>
        <authorList>
            <person name="Chang Y."/>
            <person name="Wang Y."/>
            <person name="Mondo S."/>
            <person name="Ahrendt S."/>
            <person name="Andreopoulos W."/>
            <person name="Barry K."/>
            <person name="Beard J."/>
            <person name="Benny G.L."/>
            <person name="Blankenship S."/>
            <person name="Bonito G."/>
            <person name="Cuomo C."/>
            <person name="Desiro A."/>
            <person name="Gervers K.A."/>
            <person name="Hundley H."/>
            <person name="Kuo A."/>
            <person name="LaButti K."/>
            <person name="Lang B.F."/>
            <person name="Lipzen A."/>
            <person name="O'Donnell K."/>
            <person name="Pangilinan J."/>
            <person name="Reynolds N."/>
            <person name="Sandor L."/>
            <person name="Smith M.E."/>
            <person name="Tsang A."/>
            <person name="Grigoriev I.V."/>
            <person name="Stajich J.E."/>
            <person name="Spatafora J.W."/>
        </authorList>
    </citation>
    <scope>NUCLEOTIDE SEQUENCE</scope>
    <source>
        <strain evidence="5">RSA 2281</strain>
    </source>
</reference>
<sequence>MQKKSQYPGLCNIVGRGSRRGESKGINVTQGRQGVFPCNPVGEGHHYINNNKRQQLQTPSKEDQVTQTKGSVILDIDPGVDDALTLFLMLLSPEVNLRAVTVVRGNTDIENAKRNVITCLDAVYKHYEYLGIPLPGFAELPFLAIGEGEPLNPSYAKGSDGFMGKDGFGDIFTLDMYKPPKNWQAMVYNSHGTKEDKTFFKSSPRQGGPEEILYQLEHAPPFTVTILAVGPLTNLATAYMLDPVVFHRAKQIIIMGGKVPISEKVTSFSKGEFNFACDPDAAHIVLGTSKGFDQDIHTYGARLKLFNEGKKAPMDIVLIPLDVGENQGRNSVTISKQDYFQYIVPLKTPLGIISTAMMDLGFVRDPERHLERDNHQSLVSYDSISGVVLLDLFNDVFDQYWHSQYYSLRIETRDITCLGASLFDSSEITSSITDSDQTHHSHIRMVLYEKEPHYNQVLISRLFSSNQ</sequence>
<dbReference type="AlphaFoldDB" id="A0AAD5PKQ8"/>
<dbReference type="Pfam" id="PF01156">
    <property type="entry name" value="IU_nuc_hydro"/>
    <property type="match status" value="1"/>
</dbReference>
<evidence type="ECO:0000256" key="3">
    <source>
        <dbReference type="ARBA" id="ARBA00023295"/>
    </source>
</evidence>
<dbReference type="GO" id="GO:0008477">
    <property type="term" value="F:purine nucleosidase activity"/>
    <property type="evidence" value="ECO:0007669"/>
    <property type="project" value="TreeGrafter"/>
</dbReference>
<dbReference type="GO" id="GO:0005829">
    <property type="term" value="C:cytosol"/>
    <property type="evidence" value="ECO:0007669"/>
    <property type="project" value="TreeGrafter"/>
</dbReference>
<dbReference type="InterPro" id="IPR001910">
    <property type="entry name" value="Inosine/uridine_hydrolase_dom"/>
</dbReference>
<dbReference type="Proteomes" id="UP001209540">
    <property type="component" value="Unassembled WGS sequence"/>
</dbReference>
<dbReference type="InterPro" id="IPR036452">
    <property type="entry name" value="Ribo_hydro-like"/>
</dbReference>
<dbReference type="EMBL" id="JAIXMP010000001">
    <property type="protein sequence ID" value="KAI9278443.1"/>
    <property type="molecule type" value="Genomic_DNA"/>
</dbReference>
<gene>
    <name evidence="5" type="ORF">BDA99DRAFT_531197</name>
</gene>
<keyword evidence="3" id="KW-0326">Glycosidase</keyword>
<dbReference type="PANTHER" id="PTHR12304:SF56">
    <property type="entry name" value="HYDROLASE, PUTATIVE (AFU_ORTHOLOGUE AFUA_1G11790)-RELATED"/>
    <property type="match status" value="1"/>
</dbReference>